<name>A0A7G9YL21_9EURY</name>
<feature type="domain" description="Reverse transcriptase N-terminal" evidence="1">
    <location>
        <begin position="6"/>
        <end position="71"/>
    </location>
</feature>
<evidence type="ECO:0000259" key="1">
    <source>
        <dbReference type="Pfam" id="PF13655"/>
    </source>
</evidence>
<organism evidence="2">
    <name type="scientific">Candidatus Methanogaster sp. ANME-2c ERB4</name>
    <dbReference type="NCBI Taxonomy" id="2759911"/>
    <lineage>
        <taxon>Archaea</taxon>
        <taxon>Methanobacteriati</taxon>
        <taxon>Methanobacteriota</taxon>
        <taxon>Stenosarchaea group</taxon>
        <taxon>Methanomicrobia</taxon>
        <taxon>Methanosarcinales</taxon>
        <taxon>ANME-2 cluster</taxon>
        <taxon>Candidatus Methanogasteraceae</taxon>
        <taxon>Candidatus Methanogaster</taxon>
    </lineage>
</organism>
<dbReference type="Pfam" id="PF13655">
    <property type="entry name" value="RVT_N"/>
    <property type="match status" value="1"/>
</dbReference>
<protein>
    <recommendedName>
        <fullName evidence="1">Reverse transcriptase N-terminal domain-containing protein</fullName>
    </recommendedName>
</protein>
<dbReference type="SUPFAM" id="SSF56672">
    <property type="entry name" value="DNA/RNA polymerases"/>
    <property type="match status" value="1"/>
</dbReference>
<accession>A0A7G9YL21</accession>
<evidence type="ECO:0000313" key="2">
    <source>
        <dbReference type="EMBL" id="QNO48705.1"/>
    </source>
</evidence>
<dbReference type="AlphaFoldDB" id="A0A7G9YL21"/>
<reference evidence="2" key="1">
    <citation type="submission" date="2020-06" db="EMBL/GenBank/DDBJ databases">
        <title>Unique genomic features of the anaerobic methanotrophic archaea.</title>
        <authorList>
            <person name="Chadwick G.L."/>
            <person name="Skennerton C.T."/>
            <person name="Laso-Perez R."/>
            <person name="Leu A.O."/>
            <person name="Speth D.R."/>
            <person name="Yu H."/>
            <person name="Morgan-Lang C."/>
            <person name="Hatzenpichler R."/>
            <person name="Goudeau D."/>
            <person name="Malmstrom R."/>
            <person name="Brazelton W.J."/>
            <person name="Woyke T."/>
            <person name="Hallam S.J."/>
            <person name="Tyson G.W."/>
            <person name="Wegener G."/>
            <person name="Boetius A."/>
            <person name="Orphan V."/>
        </authorList>
    </citation>
    <scope>NUCLEOTIDE SEQUENCE</scope>
</reference>
<gene>
    <name evidence="2" type="ORF">MNILOELO_00007</name>
</gene>
<dbReference type="InterPro" id="IPR051083">
    <property type="entry name" value="GrpII_Intron_Splice-Mob/Def"/>
</dbReference>
<dbReference type="PANTHER" id="PTHR34047:SF8">
    <property type="entry name" value="PROTEIN YKFC"/>
    <property type="match status" value="1"/>
</dbReference>
<dbReference type="EMBL" id="MT631359">
    <property type="protein sequence ID" value="QNO48705.1"/>
    <property type="molecule type" value="Genomic_DNA"/>
</dbReference>
<proteinExistence type="predicted"/>
<sequence>MLTPSQTRITKAVKERKWQRAKRLQYLLTHSFYAKLLAVKSVTKNKGKRTAGIDGAKWLTPNSRMNAALKLSYKKYKAEPLKRVYIPKLGTTKKRPLSIPTIYDRAMQVLYALSLSPVAEATADPCSFGFRKYRSAQDA</sequence>
<dbReference type="InterPro" id="IPR025960">
    <property type="entry name" value="RVT_N"/>
</dbReference>
<dbReference type="InterPro" id="IPR043502">
    <property type="entry name" value="DNA/RNA_pol_sf"/>
</dbReference>
<dbReference type="PANTHER" id="PTHR34047">
    <property type="entry name" value="NUCLEAR INTRON MATURASE 1, MITOCHONDRIAL-RELATED"/>
    <property type="match status" value="1"/>
</dbReference>